<keyword evidence="3" id="KW-1185">Reference proteome</keyword>
<reference evidence="3" key="1">
    <citation type="submission" date="2018-05" db="EMBL/GenBank/DDBJ databases">
        <authorList>
            <person name="Cea G.-C."/>
            <person name="William W."/>
        </authorList>
    </citation>
    <scope>NUCLEOTIDE SEQUENCE [LARGE SCALE GENOMIC DNA]</scope>
    <source>
        <strain evidence="3">DB21MT 5</strain>
    </source>
</reference>
<sequence>MKKIGLLSFPRYYNYGTFLQLYAMETTIEKLGYACEIIDYDRDNNNESTKKPVDSSYLDLIKKMLSIRQLSTLKSRLDNRIFERKMRKLSQERTSLYDLFLSNHFKLGSVRYSQYKELEQTPPQCDAFVVGSDQVWHPLGHFKDPSYFLKFAPKDQRIAYAPSLGVSEIPEQARDWMKEQILDIPFLSVREMEGATEIKALTGRTAKVVLDPTLLLDIKEWDGISVVSDVISKPYLLCYILESDSYIRELAQEIASSLNLTIVVLPVNKHDVMDTNPDVIKAYNTGPAEFVGLFKNASFVCTDSFHGTVFSIIYNCPFFTFKRHNNPTQAALHSRMNTILNITGLTDRVLYKGKDLPVNATTVDFSYANKQIAIEKEKSLLFLSESLNSASS</sequence>
<dbReference type="KEGG" id="mya:MORIYA_1557"/>
<dbReference type="RefSeq" id="WP_112713954.1">
    <property type="nucleotide sequence ID" value="NZ_LS483250.1"/>
</dbReference>
<dbReference type="InterPro" id="IPR007345">
    <property type="entry name" value="Polysacch_pyruvyl_Trfase"/>
</dbReference>
<dbReference type="AlphaFoldDB" id="A0A330LVG0"/>
<organism evidence="2 3">
    <name type="scientific">Moritella yayanosii</name>
    <dbReference type="NCBI Taxonomy" id="69539"/>
    <lineage>
        <taxon>Bacteria</taxon>
        <taxon>Pseudomonadati</taxon>
        <taxon>Pseudomonadota</taxon>
        <taxon>Gammaproteobacteria</taxon>
        <taxon>Alteromonadales</taxon>
        <taxon>Moritellaceae</taxon>
        <taxon>Moritella</taxon>
    </lineage>
</organism>
<dbReference type="Pfam" id="PF04230">
    <property type="entry name" value="PS_pyruv_trans"/>
    <property type="match status" value="1"/>
</dbReference>
<dbReference type="Proteomes" id="UP000250163">
    <property type="component" value="Chromosome MORIYA"/>
</dbReference>
<name>A0A330LVG0_9GAMM</name>
<evidence type="ECO:0000313" key="3">
    <source>
        <dbReference type="Proteomes" id="UP000250163"/>
    </source>
</evidence>
<dbReference type="EMBL" id="LS483250">
    <property type="protein sequence ID" value="SQD78035.1"/>
    <property type="molecule type" value="Genomic_DNA"/>
</dbReference>
<dbReference type="OrthoDB" id="9799278at2"/>
<feature type="domain" description="Polysaccharide pyruvyl transferase" evidence="1">
    <location>
        <begin position="14"/>
        <end position="324"/>
    </location>
</feature>
<evidence type="ECO:0000313" key="2">
    <source>
        <dbReference type="EMBL" id="SQD78035.1"/>
    </source>
</evidence>
<gene>
    <name evidence="2" type="ORF">MORIYA_1557</name>
</gene>
<accession>A0A330LVG0</accession>
<evidence type="ECO:0000259" key="1">
    <source>
        <dbReference type="Pfam" id="PF04230"/>
    </source>
</evidence>
<proteinExistence type="predicted"/>
<protein>
    <recommendedName>
        <fullName evidence="1">Polysaccharide pyruvyl transferase domain-containing protein</fullName>
    </recommendedName>
</protein>